<dbReference type="PROSITE" id="PS51186">
    <property type="entry name" value="GNAT"/>
    <property type="match status" value="1"/>
</dbReference>
<dbReference type="InterPro" id="IPR016181">
    <property type="entry name" value="Acyl_CoA_acyltransferase"/>
</dbReference>
<dbReference type="InterPro" id="IPR041380">
    <property type="entry name" value="Acetyltransf_17"/>
</dbReference>
<feature type="binding site" evidence="4">
    <location>
        <begin position="83"/>
        <end position="85"/>
    </location>
    <ligand>
        <name>acetyl-CoA</name>
        <dbReference type="ChEBI" id="CHEBI:57288"/>
    </ligand>
</feature>
<dbReference type="InterPro" id="IPR025559">
    <property type="entry name" value="Eis_dom"/>
</dbReference>
<dbReference type="RefSeq" id="WP_311604446.1">
    <property type="nucleotide sequence ID" value="NZ_JAVREM010000098.1"/>
</dbReference>
<gene>
    <name evidence="6" type="ORF">RNC47_33850</name>
</gene>
<proteinExistence type="inferred from homology"/>
<evidence type="ECO:0000256" key="4">
    <source>
        <dbReference type="HAMAP-Rule" id="MF_01812"/>
    </source>
</evidence>
<evidence type="ECO:0000256" key="1">
    <source>
        <dbReference type="ARBA" id="ARBA00009213"/>
    </source>
</evidence>
<dbReference type="InterPro" id="IPR022902">
    <property type="entry name" value="NAcTrfase_Eis"/>
</dbReference>
<dbReference type="PANTHER" id="PTHR37817">
    <property type="entry name" value="N-ACETYLTRANSFERASE EIS"/>
    <property type="match status" value="1"/>
</dbReference>
<dbReference type="Pfam" id="PF17668">
    <property type="entry name" value="Acetyltransf_17"/>
    <property type="match status" value="1"/>
</dbReference>
<evidence type="ECO:0000256" key="2">
    <source>
        <dbReference type="ARBA" id="ARBA00022679"/>
    </source>
</evidence>
<reference evidence="7" key="1">
    <citation type="submission" date="2023-07" db="EMBL/GenBank/DDBJ databases">
        <title>30 novel species of actinomycetes from the DSMZ collection.</title>
        <authorList>
            <person name="Nouioui I."/>
        </authorList>
    </citation>
    <scope>NUCLEOTIDE SEQUENCE [LARGE SCALE GENOMIC DNA]</scope>
    <source>
        <strain evidence="7">DSM 44918</strain>
    </source>
</reference>
<dbReference type="EMBL" id="JAVREM010000098">
    <property type="protein sequence ID" value="MDT0323301.1"/>
    <property type="molecule type" value="Genomic_DNA"/>
</dbReference>
<keyword evidence="7" id="KW-1185">Reference proteome</keyword>
<evidence type="ECO:0000256" key="3">
    <source>
        <dbReference type="ARBA" id="ARBA00023315"/>
    </source>
</evidence>
<dbReference type="InterPro" id="IPR036527">
    <property type="entry name" value="SCP2_sterol-bd_dom_sf"/>
</dbReference>
<organism evidence="6 7">
    <name type="scientific">Streptomyces millisiae</name>
    <dbReference type="NCBI Taxonomy" id="3075542"/>
    <lineage>
        <taxon>Bacteria</taxon>
        <taxon>Bacillati</taxon>
        <taxon>Actinomycetota</taxon>
        <taxon>Actinomycetes</taxon>
        <taxon>Kitasatosporales</taxon>
        <taxon>Streptomycetaceae</taxon>
        <taxon>Streptomyces</taxon>
    </lineage>
</organism>
<comment type="similarity">
    <text evidence="1 4">Belongs to the acetyltransferase Eis family.</text>
</comment>
<feature type="active site" description="Proton acceptor; via carboxylate" evidence="4">
    <location>
        <position position="425"/>
    </location>
</feature>
<dbReference type="Gene3D" id="3.30.1050.10">
    <property type="entry name" value="SCP2 sterol-binding domain"/>
    <property type="match status" value="1"/>
</dbReference>
<keyword evidence="2 4" id="KW-0808">Transferase</keyword>
<feature type="domain" description="N-acetyltransferase" evidence="5">
    <location>
        <begin position="6"/>
        <end position="153"/>
    </location>
</feature>
<sequence>MTNQPYPLRAVRDEEFDAWARMIADTYGLDRTDEELADQRAATDLARTLGAFDEGRPVAGASVYRRDLTVPGGVLPVAGVASVGVAPTHRRRGLLTAMMRAQLTDLHENGREPIAALRPSEAGIYGRYGYGPGTLGNRIRCDRRALRLRPDVDHGDGVVRLLDPGTARPLVERVYDAARATTVGWPDRQEPHWRARLADHPPPANAGRCPHSASPRRGGATALRYAVHHETDGRATGYALYRHRTVGDTAVAEVVELAALSRQAYAALWRFLAGLDLVTWIDHEAAPDEPLPHLLAEPRAVTSTLVDRLWVRLVDVERALAGRGYAQPLDVVLDVRDDFCPWNTRRYRLLADGAGAACAPTTDPADLRLTVAELGAAFLGGTTLATLAAAGRVEETRPGALARASAAFRGEREPWYPGGWAFPLY</sequence>
<dbReference type="SUPFAM" id="SSF55729">
    <property type="entry name" value="Acyl-CoA N-acyltransferases (Nat)"/>
    <property type="match status" value="1"/>
</dbReference>
<dbReference type="NCBIfam" id="NF002367">
    <property type="entry name" value="PRK01346.1-4"/>
    <property type="match status" value="1"/>
</dbReference>
<evidence type="ECO:0000313" key="7">
    <source>
        <dbReference type="Proteomes" id="UP001183420"/>
    </source>
</evidence>
<evidence type="ECO:0000259" key="5">
    <source>
        <dbReference type="PROSITE" id="PS51186"/>
    </source>
</evidence>
<name>A0ABU2M0D7_9ACTN</name>
<dbReference type="HAMAP" id="MF_01812">
    <property type="entry name" value="Eis"/>
    <property type="match status" value="1"/>
</dbReference>
<feature type="active site" description="Proton donor" evidence="4">
    <location>
        <position position="125"/>
    </location>
</feature>
<dbReference type="Pfam" id="PF13530">
    <property type="entry name" value="SCP2_2"/>
    <property type="match status" value="1"/>
</dbReference>
<keyword evidence="3 4" id="KW-0012">Acyltransferase</keyword>
<dbReference type="InterPro" id="IPR051554">
    <property type="entry name" value="Acetyltransferase_Eis"/>
</dbReference>
<comment type="subunit">
    <text evidence="4">Homohexamer; trimer of dimers.</text>
</comment>
<feature type="binding site" evidence="4">
    <location>
        <begin position="120"/>
        <end position="121"/>
    </location>
    <ligand>
        <name>acetyl-CoA</name>
        <dbReference type="ChEBI" id="CHEBI:57288"/>
    </ligand>
</feature>
<dbReference type="CDD" id="cd04301">
    <property type="entry name" value="NAT_SF"/>
    <property type="match status" value="1"/>
</dbReference>
<feature type="binding site" evidence="4">
    <location>
        <begin position="91"/>
        <end position="96"/>
    </location>
    <ligand>
        <name>acetyl-CoA</name>
        <dbReference type="ChEBI" id="CHEBI:57288"/>
    </ligand>
</feature>
<dbReference type="Gene3D" id="3.40.630.30">
    <property type="match status" value="2"/>
</dbReference>
<accession>A0ABU2M0D7</accession>
<dbReference type="Pfam" id="PF13527">
    <property type="entry name" value="Acetyltransf_9"/>
    <property type="match status" value="1"/>
</dbReference>
<comment type="caution">
    <text evidence="6">The sequence shown here is derived from an EMBL/GenBank/DDBJ whole genome shotgun (WGS) entry which is preliminary data.</text>
</comment>
<protein>
    <submittedName>
        <fullName evidence="6">GNAT family N-acetyltransferase</fullName>
    </submittedName>
</protein>
<dbReference type="InterPro" id="IPR000182">
    <property type="entry name" value="GNAT_dom"/>
</dbReference>
<dbReference type="SUPFAM" id="SSF55718">
    <property type="entry name" value="SCP-like"/>
    <property type="match status" value="1"/>
</dbReference>
<dbReference type="PANTHER" id="PTHR37817:SF1">
    <property type="entry name" value="N-ACETYLTRANSFERASE EIS"/>
    <property type="match status" value="1"/>
</dbReference>
<evidence type="ECO:0000313" key="6">
    <source>
        <dbReference type="EMBL" id="MDT0323301.1"/>
    </source>
</evidence>
<dbReference type="Proteomes" id="UP001183420">
    <property type="component" value="Unassembled WGS sequence"/>
</dbReference>